<dbReference type="EMBL" id="JAUTBF010000001">
    <property type="protein sequence ID" value="MDQ1122827.1"/>
    <property type="molecule type" value="Genomic_DNA"/>
</dbReference>
<dbReference type="PANTHER" id="PTHR33797:SF2">
    <property type="entry name" value="ORGANIC HYDROPEROXIDE RESISTANCE PROTEIN-LIKE"/>
    <property type="match status" value="1"/>
</dbReference>
<dbReference type="InterPro" id="IPR003718">
    <property type="entry name" value="OsmC/Ohr_fam"/>
</dbReference>
<comment type="similarity">
    <text evidence="1">Belongs to the OsmC/Ohr family.</text>
</comment>
<dbReference type="Proteomes" id="UP001226691">
    <property type="component" value="Unassembled WGS sequence"/>
</dbReference>
<dbReference type="PANTHER" id="PTHR33797">
    <property type="entry name" value="ORGANIC HYDROPEROXIDE RESISTANCE PROTEIN-LIKE"/>
    <property type="match status" value="1"/>
</dbReference>
<name>A0ABU0TT33_MICTR</name>
<dbReference type="InterPro" id="IPR036102">
    <property type="entry name" value="OsmC/Ohrsf"/>
</dbReference>
<dbReference type="Gene3D" id="2.20.25.10">
    <property type="match status" value="1"/>
</dbReference>
<reference evidence="2 3" key="1">
    <citation type="submission" date="2023-07" db="EMBL/GenBank/DDBJ databases">
        <title>Functional and genomic diversity of the sorghum phyllosphere microbiome.</title>
        <authorList>
            <person name="Shade A."/>
        </authorList>
    </citation>
    <scope>NUCLEOTIDE SEQUENCE [LARGE SCALE GENOMIC DNA]</scope>
    <source>
        <strain evidence="2 3">SORGH_AS_1207</strain>
    </source>
</reference>
<evidence type="ECO:0000313" key="3">
    <source>
        <dbReference type="Proteomes" id="UP001226691"/>
    </source>
</evidence>
<evidence type="ECO:0000313" key="2">
    <source>
        <dbReference type="EMBL" id="MDQ1122827.1"/>
    </source>
</evidence>
<comment type="caution">
    <text evidence="2">The sequence shown here is derived from an EMBL/GenBank/DDBJ whole genome shotgun (WGS) entry which is preliminary data.</text>
</comment>
<keyword evidence="2" id="KW-0560">Oxidoreductase</keyword>
<keyword evidence="3" id="KW-1185">Reference proteome</keyword>
<dbReference type="Gene3D" id="3.30.300.20">
    <property type="match status" value="1"/>
</dbReference>
<dbReference type="EC" id="1.11.1.28" evidence="2"/>
<gene>
    <name evidence="2" type="ORF">QE412_001400</name>
</gene>
<evidence type="ECO:0000256" key="1">
    <source>
        <dbReference type="ARBA" id="ARBA00007378"/>
    </source>
</evidence>
<protein>
    <submittedName>
        <fullName evidence="2">Osmotically inducible protein OsmC</fullName>
        <ecNumber evidence="2">1.11.1.28</ecNumber>
    </submittedName>
</protein>
<keyword evidence="2" id="KW-0575">Peroxidase</keyword>
<accession>A0ABU0TT33</accession>
<dbReference type="NCBIfam" id="TIGR03561">
    <property type="entry name" value="organ_hyd_perox"/>
    <property type="match status" value="1"/>
</dbReference>
<proteinExistence type="inferred from homology"/>
<sequence>MSHARITKTLYRTRVTSTNDAQPRVTSDDGRLDLDIGIPVDLGGPGGDGTDPQQLFGAALAKCFGGILPLALDDDSDIDPTRAVISAEVAIGPSDIGFAIAVRLEVHLPGVDLATAQELVERTRRLCPYSRLLEDRVDFTAVAV</sequence>
<dbReference type="InterPro" id="IPR019953">
    <property type="entry name" value="OHR"/>
</dbReference>
<organism evidence="2 3">
    <name type="scientific">Microbacterium trichothecenolyticum</name>
    <name type="common">Aureobacterium trichothecenolyticum</name>
    <dbReference type="NCBI Taxonomy" id="69370"/>
    <lineage>
        <taxon>Bacteria</taxon>
        <taxon>Bacillati</taxon>
        <taxon>Actinomycetota</taxon>
        <taxon>Actinomycetes</taxon>
        <taxon>Micrococcales</taxon>
        <taxon>Microbacteriaceae</taxon>
        <taxon>Microbacterium</taxon>
    </lineage>
</organism>
<dbReference type="SUPFAM" id="SSF82784">
    <property type="entry name" value="OsmC-like"/>
    <property type="match status" value="1"/>
</dbReference>
<dbReference type="Pfam" id="PF02566">
    <property type="entry name" value="OsmC"/>
    <property type="match status" value="1"/>
</dbReference>
<dbReference type="InterPro" id="IPR015946">
    <property type="entry name" value="KH_dom-like_a/b"/>
</dbReference>
<dbReference type="RefSeq" id="WP_307481529.1">
    <property type="nucleotide sequence ID" value="NZ_JAUTBF010000001.1"/>
</dbReference>
<dbReference type="GO" id="GO:0004601">
    <property type="term" value="F:peroxidase activity"/>
    <property type="evidence" value="ECO:0007669"/>
    <property type="project" value="UniProtKB-KW"/>
</dbReference>